<dbReference type="KEGG" id="fpu:FPSE_10592"/>
<dbReference type="Proteomes" id="UP000007978">
    <property type="component" value="Chromosome 2"/>
</dbReference>
<feature type="compositionally biased region" description="Polar residues" evidence="1">
    <location>
        <begin position="76"/>
        <end position="87"/>
    </location>
</feature>
<evidence type="ECO:0000313" key="2">
    <source>
        <dbReference type="EMBL" id="EKJ69223.1"/>
    </source>
</evidence>
<protein>
    <submittedName>
        <fullName evidence="2">Uncharacterized protein</fullName>
    </submittedName>
</protein>
<evidence type="ECO:0000313" key="3">
    <source>
        <dbReference type="Proteomes" id="UP000007978"/>
    </source>
</evidence>
<sequence length="179" mass="18528">MQPSRSQPRGPGSFNPLSSSSAQPSQLSTASSRPALRRVETSDGEDETPRPSITIPKSRQPSQPQPSSPATPIYAQFTTHGNSSTASLGHHNFSRPANSRSVTQGSPATLVKGHARKHSATQGSFEPTLPSMSTSNLSSHLGMSHQNPSATSMSAAAAAAAAAELQSPCNIVSRMPSSA</sequence>
<feature type="compositionally biased region" description="Polar residues" evidence="1">
    <location>
        <begin position="167"/>
        <end position="179"/>
    </location>
</feature>
<dbReference type="OrthoDB" id="10613450at2759"/>
<comment type="caution">
    <text evidence="2">The sequence shown here is derived from an EMBL/GenBank/DDBJ whole genome shotgun (WGS) entry which is preliminary data.</text>
</comment>
<feature type="compositionally biased region" description="Polar residues" evidence="1">
    <location>
        <begin position="120"/>
        <end position="154"/>
    </location>
</feature>
<feature type="region of interest" description="Disordered" evidence="1">
    <location>
        <begin position="1"/>
        <end position="179"/>
    </location>
</feature>
<gene>
    <name evidence="2" type="ORF">FPSE_10592</name>
</gene>
<accession>K3VAN5</accession>
<dbReference type="AlphaFoldDB" id="K3VAN5"/>
<evidence type="ECO:0000256" key="1">
    <source>
        <dbReference type="SAM" id="MobiDB-lite"/>
    </source>
</evidence>
<dbReference type="EMBL" id="AFNW01000351">
    <property type="protein sequence ID" value="EKJ69223.1"/>
    <property type="molecule type" value="Genomic_DNA"/>
</dbReference>
<dbReference type="RefSeq" id="XP_009261984.1">
    <property type="nucleotide sequence ID" value="XM_009263709.1"/>
</dbReference>
<organism evidence="2 3">
    <name type="scientific">Fusarium pseudograminearum (strain CS3096)</name>
    <name type="common">Wheat and barley crown-rot fungus</name>
    <dbReference type="NCBI Taxonomy" id="1028729"/>
    <lineage>
        <taxon>Eukaryota</taxon>
        <taxon>Fungi</taxon>
        <taxon>Dikarya</taxon>
        <taxon>Ascomycota</taxon>
        <taxon>Pezizomycotina</taxon>
        <taxon>Sordariomycetes</taxon>
        <taxon>Hypocreomycetidae</taxon>
        <taxon>Hypocreales</taxon>
        <taxon>Nectriaceae</taxon>
        <taxon>Fusarium</taxon>
    </lineage>
</organism>
<dbReference type="HOGENOM" id="CLU_1503524_0_0_1"/>
<name>K3VAN5_FUSPC</name>
<feature type="compositionally biased region" description="Polar residues" evidence="1">
    <location>
        <begin position="95"/>
        <end position="107"/>
    </location>
</feature>
<proteinExistence type="predicted"/>
<keyword evidence="3" id="KW-1185">Reference proteome</keyword>
<reference evidence="2 3" key="1">
    <citation type="journal article" date="2012" name="PLoS Pathog.">
        <title>Comparative pathogenomics reveals horizontally acquired novel virulence genes in fungi infecting cereal hosts.</title>
        <authorList>
            <person name="Gardiner D.M."/>
            <person name="McDonald M.C."/>
            <person name="Covarelli L."/>
            <person name="Solomon P.S."/>
            <person name="Rusu A.G."/>
            <person name="Marshall M."/>
            <person name="Kazan K."/>
            <person name="Chakraborty S."/>
            <person name="McDonald B.A."/>
            <person name="Manners J.M."/>
        </authorList>
    </citation>
    <scope>NUCLEOTIDE SEQUENCE [LARGE SCALE GENOMIC DNA]</scope>
    <source>
        <strain evidence="2 3">CS3096</strain>
    </source>
</reference>
<dbReference type="GeneID" id="20369209"/>
<dbReference type="eggNOG" id="ENOG502RZ40">
    <property type="taxonomic scope" value="Eukaryota"/>
</dbReference>
<feature type="compositionally biased region" description="Low complexity" evidence="1">
    <location>
        <begin position="16"/>
        <end position="32"/>
    </location>
</feature>